<evidence type="ECO:0000256" key="1">
    <source>
        <dbReference type="ARBA" id="ARBA00022741"/>
    </source>
</evidence>
<dbReference type="InterPro" id="IPR002078">
    <property type="entry name" value="Sigma_54_int"/>
</dbReference>
<dbReference type="InterPro" id="IPR058031">
    <property type="entry name" value="AAA_lid_NorR"/>
</dbReference>
<evidence type="ECO:0000256" key="4">
    <source>
        <dbReference type="ARBA" id="ARBA00023125"/>
    </source>
</evidence>
<evidence type="ECO:0000256" key="2">
    <source>
        <dbReference type="ARBA" id="ARBA00022840"/>
    </source>
</evidence>
<evidence type="ECO:0000259" key="9">
    <source>
        <dbReference type="PROSITE" id="PS50110"/>
    </source>
</evidence>
<dbReference type="InterPro" id="IPR025944">
    <property type="entry name" value="Sigma_54_int_dom_CS"/>
</dbReference>
<dbReference type="EMBL" id="JAAMPU010000106">
    <property type="protein sequence ID" value="NMH28629.1"/>
    <property type="molecule type" value="Genomic_DNA"/>
</dbReference>
<evidence type="ECO:0000259" key="8">
    <source>
        <dbReference type="PROSITE" id="PS50045"/>
    </source>
</evidence>
<keyword evidence="3" id="KW-0805">Transcription regulation</keyword>
<dbReference type="GO" id="GO:0005524">
    <property type="term" value="F:ATP binding"/>
    <property type="evidence" value="ECO:0007669"/>
    <property type="project" value="UniProtKB-KW"/>
</dbReference>
<dbReference type="Pfam" id="PF00158">
    <property type="entry name" value="Sigma54_activat"/>
    <property type="match status" value="1"/>
</dbReference>
<keyword evidence="1" id="KW-0547">Nucleotide-binding</keyword>
<feature type="domain" description="Response regulatory" evidence="9">
    <location>
        <begin position="6"/>
        <end position="120"/>
    </location>
</feature>
<evidence type="ECO:0000256" key="7">
    <source>
        <dbReference type="PROSITE-ProRule" id="PRU00169"/>
    </source>
</evidence>
<reference evidence="10" key="1">
    <citation type="submission" date="2020-02" db="EMBL/GenBank/DDBJ databases">
        <title>Flavobacterium sp. genome.</title>
        <authorList>
            <person name="Jung H.S."/>
            <person name="Baek J.H."/>
            <person name="Jeon C.O."/>
        </authorList>
    </citation>
    <scope>NUCLEOTIDE SEQUENCE</scope>
    <source>
        <strain evidence="10">SE-s28</strain>
    </source>
</reference>
<dbReference type="InterPro" id="IPR027417">
    <property type="entry name" value="P-loop_NTPase"/>
</dbReference>
<gene>
    <name evidence="10" type="ORF">G6047_11355</name>
</gene>
<dbReference type="SUPFAM" id="SSF46689">
    <property type="entry name" value="Homeodomain-like"/>
    <property type="match status" value="1"/>
</dbReference>
<dbReference type="RefSeq" id="WP_169527736.1">
    <property type="nucleotide sequence ID" value="NZ_JAAMPU010000106.1"/>
</dbReference>
<dbReference type="SMART" id="SM00382">
    <property type="entry name" value="AAA"/>
    <property type="match status" value="1"/>
</dbReference>
<dbReference type="CDD" id="cd17534">
    <property type="entry name" value="REC_DC-like"/>
    <property type="match status" value="1"/>
</dbReference>
<dbReference type="FunFam" id="1.10.8.60:FF:000014">
    <property type="entry name" value="DNA-binding transcriptional regulator NtrC"/>
    <property type="match status" value="1"/>
</dbReference>
<accession>A0A972FM71</accession>
<dbReference type="Gene3D" id="3.40.50.2300">
    <property type="match status" value="1"/>
</dbReference>
<dbReference type="PROSITE" id="PS50110">
    <property type="entry name" value="RESPONSE_REGULATORY"/>
    <property type="match status" value="1"/>
</dbReference>
<dbReference type="GO" id="GO:0000160">
    <property type="term" value="P:phosphorelay signal transduction system"/>
    <property type="evidence" value="ECO:0007669"/>
    <property type="project" value="InterPro"/>
</dbReference>
<dbReference type="PROSITE" id="PS00688">
    <property type="entry name" value="SIGMA54_INTERACT_3"/>
    <property type="match status" value="1"/>
</dbReference>
<dbReference type="SUPFAM" id="SSF52172">
    <property type="entry name" value="CheY-like"/>
    <property type="match status" value="1"/>
</dbReference>
<keyword evidence="6" id="KW-0804">Transcription</keyword>
<dbReference type="PROSITE" id="PS00675">
    <property type="entry name" value="SIGMA54_INTERACT_1"/>
    <property type="match status" value="1"/>
</dbReference>
<evidence type="ECO:0000313" key="10">
    <source>
        <dbReference type="EMBL" id="NMH28629.1"/>
    </source>
</evidence>
<dbReference type="InterPro" id="IPR011006">
    <property type="entry name" value="CheY-like_superfamily"/>
</dbReference>
<evidence type="ECO:0000256" key="5">
    <source>
        <dbReference type="ARBA" id="ARBA00023159"/>
    </source>
</evidence>
<dbReference type="CDD" id="cd00009">
    <property type="entry name" value="AAA"/>
    <property type="match status" value="1"/>
</dbReference>
<dbReference type="SMART" id="SM00448">
    <property type="entry name" value="REC"/>
    <property type="match status" value="1"/>
</dbReference>
<evidence type="ECO:0000256" key="3">
    <source>
        <dbReference type="ARBA" id="ARBA00023015"/>
    </source>
</evidence>
<dbReference type="PANTHER" id="PTHR32071:SF117">
    <property type="entry name" value="PTS-DEPENDENT DIHYDROXYACETONE KINASE OPERON REGULATORY PROTEIN-RELATED"/>
    <property type="match status" value="1"/>
</dbReference>
<feature type="domain" description="Sigma-54 factor interaction" evidence="8">
    <location>
        <begin position="335"/>
        <end position="564"/>
    </location>
</feature>
<sequence>MQKGTRILIVEDQFVEANHLQLMLKRAGYHVIGIARTVPDAKKMIEKERPGLVLLDIFLSGKETGIDLARHLKDENIAFIYLSANSNEQVLNQAKATHPYGFLVKPFRERDLLVAMEIAQYHQQNGMEAMLRKEETFQKKAKELLEKATDFDQSIFAITQSLQPLFPFDVLIAVYRTGKKETDKTIGYMRTGFSEYQKIGMAEFQNITSLKEHEVKSLQYDVRIDRRASLYVNEDFAALCRDVPMKQVMAAGFGARSNITFPIPVPSEPDSVFFFSFFSRRPDGFDEAHLEMCDRIGHFLSKTISRILGHDIRQPEIVAPKQEKVKDGAGDFPGIIGKSPALLSVFDNILQVATADTTVLILGESGTGKERIASSIHMISRRKDGPFIKVNCSALPTNLIETELFGHEKGAFTGAVDKRIGKFELAHKGTLFLDEIGEMPMEIQAKLLRALQEKEIERIGGSNTIKVDVRIVAATNRKLEKEVAEGRFRLDLYYRLNVFPIEIPPLRERREDIPRLAKHFLKHFASKNHKPVAHLSEKALKGLLQYSWPGNIRELENLMERSVLLSRTDTIEEIPLPVNFQDPEMNSSWYLRTIEENEREHIEAVLKRVNGRIRGVGGAADILGVPPTTLASKIQKLGIKRVIDE</sequence>
<dbReference type="Gene3D" id="1.10.10.60">
    <property type="entry name" value="Homeodomain-like"/>
    <property type="match status" value="1"/>
</dbReference>
<dbReference type="InterPro" id="IPR002197">
    <property type="entry name" value="HTH_Fis"/>
</dbReference>
<dbReference type="FunFam" id="3.40.50.300:FF:000006">
    <property type="entry name" value="DNA-binding transcriptional regulator NtrC"/>
    <property type="match status" value="1"/>
</dbReference>
<comment type="caution">
    <text evidence="10">The sequence shown here is derived from an EMBL/GenBank/DDBJ whole genome shotgun (WGS) entry which is preliminary data.</text>
</comment>
<dbReference type="GO" id="GO:0006355">
    <property type="term" value="P:regulation of DNA-templated transcription"/>
    <property type="evidence" value="ECO:0007669"/>
    <property type="project" value="InterPro"/>
</dbReference>
<proteinExistence type="predicted"/>
<feature type="modified residue" description="4-aspartylphosphate" evidence="7">
    <location>
        <position position="56"/>
    </location>
</feature>
<dbReference type="Pfam" id="PF25601">
    <property type="entry name" value="AAA_lid_14"/>
    <property type="match status" value="1"/>
</dbReference>
<dbReference type="Gene3D" id="1.10.8.60">
    <property type="match status" value="1"/>
</dbReference>
<name>A0A972FM71_9FLAO</name>
<dbReference type="Pfam" id="PF00072">
    <property type="entry name" value="Response_reg"/>
    <property type="match status" value="1"/>
</dbReference>
<dbReference type="PROSITE" id="PS00676">
    <property type="entry name" value="SIGMA54_INTERACT_2"/>
    <property type="match status" value="1"/>
</dbReference>
<dbReference type="Gene3D" id="3.40.50.300">
    <property type="entry name" value="P-loop containing nucleotide triphosphate hydrolases"/>
    <property type="match status" value="1"/>
</dbReference>
<organism evidence="10 11">
    <name type="scientific">Flavobacterium silvaticum</name>
    <dbReference type="NCBI Taxonomy" id="1852020"/>
    <lineage>
        <taxon>Bacteria</taxon>
        <taxon>Pseudomonadati</taxon>
        <taxon>Bacteroidota</taxon>
        <taxon>Flavobacteriia</taxon>
        <taxon>Flavobacteriales</taxon>
        <taxon>Flavobacteriaceae</taxon>
        <taxon>Flavobacterium</taxon>
    </lineage>
</organism>
<evidence type="ECO:0000313" key="11">
    <source>
        <dbReference type="Proteomes" id="UP000712080"/>
    </source>
</evidence>
<dbReference type="InterPro" id="IPR009057">
    <property type="entry name" value="Homeodomain-like_sf"/>
</dbReference>
<protein>
    <submittedName>
        <fullName evidence="10">Sigma 54-interacting transcriptional regulator</fullName>
    </submittedName>
</protein>
<dbReference type="InterPro" id="IPR001789">
    <property type="entry name" value="Sig_transdc_resp-reg_receiver"/>
</dbReference>
<keyword evidence="2" id="KW-0067">ATP-binding</keyword>
<dbReference type="GO" id="GO:0043565">
    <property type="term" value="F:sequence-specific DNA binding"/>
    <property type="evidence" value="ECO:0007669"/>
    <property type="project" value="InterPro"/>
</dbReference>
<dbReference type="PROSITE" id="PS50045">
    <property type="entry name" value="SIGMA54_INTERACT_4"/>
    <property type="match status" value="1"/>
</dbReference>
<dbReference type="InterPro" id="IPR003593">
    <property type="entry name" value="AAA+_ATPase"/>
</dbReference>
<evidence type="ECO:0000256" key="6">
    <source>
        <dbReference type="ARBA" id="ARBA00023163"/>
    </source>
</evidence>
<keyword evidence="5" id="KW-0010">Activator</keyword>
<dbReference type="Proteomes" id="UP000712080">
    <property type="component" value="Unassembled WGS sequence"/>
</dbReference>
<keyword evidence="4" id="KW-0238">DNA-binding</keyword>
<dbReference type="InterPro" id="IPR025662">
    <property type="entry name" value="Sigma_54_int_dom_ATP-bd_1"/>
</dbReference>
<dbReference type="Pfam" id="PF02954">
    <property type="entry name" value="HTH_8"/>
    <property type="match status" value="1"/>
</dbReference>
<keyword evidence="11" id="KW-1185">Reference proteome</keyword>
<keyword evidence="7" id="KW-0597">Phosphoprotein</keyword>
<dbReference type="SUPFAM" id="SSF52540">
    <property type="entry name" value="P-loop containing nucleoside triphosphate hydrolases"/>
    <property type="match status" value="1"/>
</dbReference>
<dbReference type="PANTHER" id="PTHR32071">
    <property type="entry name" value="TRANSCRIPTIONAL REGULATORY PROTEIN"/>
    <property type="match status" value="1"/>
</dbReference>
<dbReference type="AlphaFoldDB" id="A0A972FM71"/>
<dbReference type="InterPro" id="IPR025943">
    <property type="entry name" value="Sigma_54_int_dom_ATP-bd_2"/>
</dbReference>